<sequence>MGEDKKPKVLLEYAKKKLPLFLYLSLCTGIFWMVLSLYNLPAEAVGYAALLCLAAGVPLFLGGFFRFRNRHRVLRELRHEVTVHLENLPRTGELLEQDYQELVRTLYEEKNRLQEAMEAGYQESVDYYTLWVHQIKTPIAAMRLLLQSEDSRLREEMELEVFQTEQYVEMALQYLRMGNMGNDMNLRLYNMEHLIRQAIRKYSRLFILKHIALHLSEVSSRVVTDEKWMVFVLEQLLSNALKYTKKGSISIYLDPDREQTLVIEDTGIGIQAEDLPRVFEKGFTGYNGRKDKKSTGIGLYLCREVLERLSHKIEITSEVGVGTKVKIDYSAKYREFE</sequence>
<dbReference type="Proteomes" id="UP000184245">
    <property type="component" value="Unassembled WGS sequence"/>
</dbReference>
<protein>
    <recommendedName>
        <fullName evidence="3">histidine kinase</fullName>
        <ecNumber evidence="3">2.7.13.3</ecNumber>
    </recommendedName>
</protein>
<comment type="catalytic activity">
    <reaction evidence="1">
        <text>ATP + protein L-histidine = ADP + protein N-phospho-L-histidine.</text>
        <dbReference type="EC" id="2.7.13.3"/>
    </reaction>
</comment>
<dbReference type="EMBL" id="FQVI01000001">
    <property type="protein sequence ID" value="SHE35214.1"/>
    <property type="molecule type" value="Genomic_DNA"/>
</dbReference>
<reference evidence="13 14" key="1">
    <citation type="submission" date="2016-11" db="EMBL/GenBank/DDBJ databases">
        <authorList>
            <person name="Jaros S."/>
            <person name="Januszkiewicz K."/>
            <person name="Wedrychowicz H."/>
        </authorList>
    </citation>
    <scope>NUCLEOTIDE SEQUENCE [LARGE SCALE GENOMIC DNA]</scope>
    <source>
        <strain evidence="13 14">DSM 17459</strain>
    </source>
</reference>
<evidence type="ECO:0000256" key="9">
    <source>
        <dbReference type="ARBA" id="ARBA00023012"/>
    </source>
</evidence>
<dbReference type="Pfam" id="PF02518">
    <property type="entry name" value="HATPase_c"/>
    <property type="match status" value="1"/>
</dbReference>
<dbReference type="PANTHER" id="PTHR45453:SF2">
    <property type="entry name" value="HISTIDINE KINASE"/>
    <property type="match status" value="1"/>
</dbReference>
<feature type="domain" description="Histidine kinase" evidence="12">
    <location>
        <begin position="130"/>
        <end position="333"/>
    </location>
</feature>
<evidence type="ECO:0000313" key="14">
    <source>
        <dbReference type="Proteomes" id="UP000184245"/>
    </source>
</evidence>
<evidence type="ECO:0000256" key="2">
    <source>
        <dbReference type="ARBA" id="ARBA00004651"/>
    </source>
</evidence>
<dbReference type="GO" id="GO:0005886">
    <property type="term" value="C:plasma membrane"/>
    <property type="evidence" value="ECO:0007669"/>
    <property type="project" value="UniProtKB-SubCell"/>
</dbReference>
<keyword evidence="9" id="KW-0902">Two-component regulatory system</keyword>
<dbReference type="PROSITE" id="PS50109">
    <property type="entry name" value="HIS_KIN"/>
    <property type="match status" value="1"/>
</dbReference>
<keyword evidence="7" id="KW-0418">Kinase</keyword>
<dbReference type="GO" id="GO:0004721">
    <property type="term" value="F:phosphoprotein phosphatase activity"/>
    <property type="evidence" value="ECO:0007669"/>
    <property type="project" value="TreeGrafter"/>
</dbReference>
<dbReference type="AlphaFoldDB" id="A0A1M4SSI6"/>
<comment type="subcellular location">
    <subcellularLocation>
        <location evidence="2">Cell membrane</location>
        <topology evidence="2">Multi-pass membrane protein</topology>
    </subcellularLocation>
</comment>
<dbReference type="InterPro" id="IPR004358">
    <property type="entry name" value="Sig_transdc_His_kin-like_C"/>
</dbReference>
<dbReference type="GO" id="GO:0000155">
    <property type="term" value="F:phosphorelay sensor kinase activity"/>
    <property type="evidence" value="ECO:0007669"/>
    <property type="project" value="TreeGrafter"/>
</dbReference>
<evidence type="ECO:0000256" key="4">
    <source>
        <dbReference type="ARBA" id="ARBA00022475"/>
    </source>
</evidence>
<dbReference type="OrthoDB" id="9780487at2"/>
<gene>
    <name evidence="13" type="ORF">SAMN02745158_00245</name>
</gene>
<evidence type="ECO:0000313" key="13">
    <source>
        <dbReference type="EMBL" id="SHE35214.1"/>
    </source>
</evidence>
<feature type="transmembrane region" description="Helical" evidence="11">
    <location>
        <begin position="20"/>
        <end position="38"/>
    </location>
</feature>
<proteinExistence type="predicted"/>
<dbReference type="PRINTS" id="PR00344">
    <property type="entry name" value="BCTRLSENSOR"/>
</dbReference>
<evidence type="ECO:0000256" key="7">
    <source>
        <dbReference type="ARBA" id="ARBA00022777"/>
    </source>
</evidence>
<evidence type="ECO:0000256" key="3">
    <source>
        <dbReference type="ARBA" id="ARBA00012438"/>
    </source>
</evidence>
<dbReference type="SUPFAM" id="SSF55874">
    <property type="entry name" value="ATPase domain of HSP90 chaperone/DNA topoisomerase II/histidine kinase"/>
    <property type="match status" value="1"/>
</dbReference>
<evidence type="ECO:0000259" key="12">
    <source>
        <dbReference type="PROSITE" id="PS50109"/>
    </source>
</evidence>
<evidence type="ECO:0000256" key="11">
    <source>
        <dbReference type="SAM" id="Phobius"/>
    </source>
</evidence>
<evidence type="ECO:0000256" key="5">
    <source>
        <dbReference type="ARBA" id="ARBA00022679"/>
    </source>
</evidence>
<dbReference type="InterPro" id="IPR036890">
    <property type="entry name" value="HATPase_C_sf"/>
</dbReference>
<dbReference type="InterPro" id="IPR005467">
    <property type="entry name" value="His_kinase_dom"/>
</dbReference>
<dbReference type="InterPro" id="IPR050351">
    <property type="entry name" value="BphY/WalK/GraS-like"/>
</dbReference>
<keyword evidence="14" id="KW-1185">Reference proteome</keyword>
<dbReference type="RefSeq" id="WP_072848399.1">
    <property type="nucleotide sequence ID" value="NZ_FQVI01000001.1"/>
</dbReference>
<keyword evidence="10 11" id="KW-0472">Membrane</keyword>
<dbReference type="PANTHER" id="PTHR45453">
    <property type="entry name" value="PHOSPHATE REGULON SENSOR PROTEIN PHOR"/>
    <property type="match status" value="1"/>
</dbReference>
<dbReference type="STRING" id="1122155.SAMN02745158_00245"/>
<evidence type="ECO:0000256" key="1">
    <source>
        <dbReference type="ARBA" id="ARBA00000085"/>
    </source>
</evidence>
<dbReference type="Gene3D" id="3.30.565.10">
    <property type="entry name" value="Histidine kinase-like ATPase, C-terminal domain"/>
    <property type="match status" value="1"/>
</dbReference>
<dbReference type="GO" id="GO:0016036">
    <property type="term" value="P:cellular response to phosphate starvation"/>
    <property type="evidence" value="ECO:0007669"/>
    <property type="project" value="TreeGrafter"/>
</dbReference>
<dbReference type="EC" id="2.7.13.3" evidence="3"/>
<evidence type="ECO:0000256" key="6">
    <source>
        <dbReference type="ARBA" id="ARBA00022692"/>
    </source>
</evidence>
<keyword evidence="8 11" id="KW-1133">Transmembrane helix</keyword>
<name>A0A1M4SSI6_9CLOT</name>
<evidence type="ECO:0000256" key="8">
    <source>
        <dbReference type="ARBA" id="ARBA00022989"/>
    </source>
</evidence>
<feature type="transmembrane region" description="Helical" evidence="11">
    <location>
        <begin position="44"/>
        <end position="65"/>
    </location>
</feature>
<keyword evidence="4" id="KW-1003">Cell membrane</keyword>
<keyword evidence="6 11" id="KW-0812">Transmembrane</keyword>
<organism evidence="13 14">
    <name type="scientific">Lactonifactor longoviformis DSM 17459</name>
    <dbReference type="NCBI Taxonomy" id="1122155"/>
    <lineage>
        <taxon>Bacteria</taxon>
        <taxon>Bacillati</taxon>
        <taxon>Bacillota</taxon>
        <taxon>Clostridia</taxon>
        <taxon>Eubacteriales</taxon>
        <taxon>Clostridiaceae</taxon>
        <taxon>Lactonifactor</taxon>
    </lineage>
</organism>
<dbReference type="SMART" id="SM00387">
    <property type="entry name" value="HATPase_c"/>
    <property type="match status" value="1"/>
</dbReference>
<accession>A0A1M4SSI6</accession>
<dbReference type="InterPro" id="IPR003594">
    <property type="entry name" value="HATPase_dom"/>
</dbReference>
<keyword evidence="5" id="KW-0808">Transferase</keyword>
<evidence type="ECO:0000256" key="10">
    <source>
        <dbReference type="ARBA" id="ARBA00023136"/>
    </source>
</evidence>